<dbReference type="EMBL" id="JAPDRP010000020">
    <property type="protein sequence ID" value="KAJ9638766.1"/>
    <property type="molecule type" value="Genomic_DNA"/>
</dbReference>
<sequence>MRPNVAQPFHLPISRSMATETLLPTKYTPSLLRRPDPRRRPPLEAQSVLTTIYRFPTMEPLRYTTYPATHLRLPLRRDLLHRAIVFEGDATRQGTASTKTRYEVHGSNRKIRPQKGTGRARLGDKKSPMLRGVMYDLAWRTALSYRYSRGELVQGEWMGEAGGWEESCDYDGGWKMWLEKMKGASMSSTIKTVGTVDVKDLLKLARVVVEKRALDKILKEHRSDLTKVRRGRIPRALSSASLLLANESALSKEAVETGEMEGEHEFVEANEWVDVEKGSRKASELETTEGSQKARGPEAST</sequence>
<reference evidence="1" key="1">
    <citation type="submission" date="2022-10" db="EMBL/GenBank/DDBJ databases">
        <title>Culturing micro-colonial fungi from biological soil crusts in the Mojave desert and describing Neophaeococcomyces mojavensis, and introducing the new genera and species Taxawa tesnikishii.</title>
        <authorList>
            <person name="Kurbessoian T."/>
            <person name="Stajich J.E."/>
        </authorList>
    </citation>
    <scope>NUCLEOTIDE SEQUENCE</scope>
    <source>
        <strain evidence="1">JES_115</strain>
    </source>
</reference>
<keyword evidence="1" id="KW-0689">Ribosomal protein</keyword>
<proteinExistence type="predicted"/>
<comment type="caution">
    <text evidence="1">The sequence shown here is derived from an EMBL/GenBank/DDBJ whole genome shotgun (WGS) entry which is preliminary data.</text>
</comment>
<gene>
    <name evidence="1" type="primary">yml6</name>
    <name evidence="1" type="ORF">H2199_006626</name>
</gene>
<dbReference type="Proteomes" id="UP001172680">
    <property type="component" value="Unassembled WGS sequence"/>
</dbReference>
<keyword evidence="1" id="KW-0687">Ribonucleoprotein</keyword>
<keyword evidence="2" id="KW-1185">Reference proteome</keyword>
<accession>A0ACC2YU12</accession>
<protein>
    <submittedName>
        <fullName evidence="1">54S ribosomal protein yml6, mitochondrial</fullName>
    </submittedName>
</protein>
<organism evidence="1 2">
    <name type="scientific">Coniosporium tulheliwenetii</name>
    <dbReference type="NCBI Taxonomy" id="3383036"/>
    <lineage>
        <taxon>Eukaryota</taxon>
        <taxon>Fungi</taxon>
        <taxon>Dikarya</taxon>
        <taxon>Ascomycota</taxon>
        <taxon>Pezizomycotina</taxon>
        <taxon>Dothideomycetes</taxon>
        <taxon>Dothideomycetes incertae sedis</taxon>
        <taxon>Coniosporium</taxon>
    </lineage>
</organism>
<name>A0ACC2YU12_9PEZI</name>
<evidence type="ECO:0000313" key="1">
    <source>
        <dbReference type="EMBL" id="KAJ9638766.1"/>
    </source>
</evidence>
<evidence type="ECO:0000313" key="2">
    <source>
        <dbReference type="Proteomes" id="UP001172680"/>
    </source>
</evidence>